<keyword evidence="4" id="KW-1185">Reference proteome</keyword>
<dbReference type="OrthoDB" id="4849252at2759"/>
<evidence type="ECO:0000256" key="1">
    <source>
        <dbReference type="SAM" id="Coils"/>
    </source>
</evidence>
<keyword evidence="1" id="KW-0175">Coiled coil</keyword>
<dbReference type="Proteomes" id="UP000664132">
    <property type="component" value="Unassembled WGS sequence"/>
</dbReference>
<name>A0A8H7TBA6_9HELO</name>
<feature type="compositionally biased region" description="Polar residues" evidence="2">
    <location>
        <begin position="176"/>
        <end position="187"/>
    </location>
</feature>
<comment type="caution">
    <text evidence="3">The sequence shown here is derived from an EMBL/GenBank/DDBJ whole genome shotgun (WGS) entry which is preliminary data.</text>
</comment>
<evidence type="ECO:0000313" key="3">
    <source>
        <dbReference type="EMBL" id="KAG4415668.1"/>
    </source>
</evidence>
<proteinExistence type="predicted"/>
<feature type="compositionally biased region" description="Low complexity" evidence="2">
    <location>
        <begin position="104"/>
        <end position="136"/>
    </location>
</feature>
<protein>
    <submittedName>
        <fullName evidence="3">Uncharacterized protein</fullName>
    </submittedName>
</protein>
<evidence type="ECO:0000256" key="2">
    <source>
        <dbReference type="SAM" id="MobiDB-lite"/>
    </source>
</evidence>
<feature type="coiled-coil region" evidence="1">
    <location>
        <begin position="33"/>
        <end position="63"/>
    </location>
</feature>
<feature type="compositionally biased region" description="Pro residues" evidence="2">
    <location>
        <begin position="153"/>
        <end position="162"/>
    </location>
</feature>
<dbReference type="EMBL" id="JAFJYH010000213">
    <property type="protein sequence ID" value="KAG4415668.1"/>
    <property type="molecule type" value="Genomic_DNA"/>
</dbReference>
<evidence type="ECO:0000313" key="4">
    <source>
        <dbReference type="Proteomes" id="UP000664132"/>
    </source>
</evidence>
<sequence>MESLKTSMTLIVSIITLESSHKPLPDNASQSEIEDQKAMIGELEAQIRDHVKTIDRLKEYERESRNNNAQPVHVRTDNRLQEALVELGTSMAEEGHIPQAERQSLSSSSSGQSSKRSRSYVSANSTSTAPTTPAGTESHRSIPTAEPTRTVPAVPPTNPHPSPLQIRNDRHCTPPGNRTQIQPTQPDSYIPSLRRKQRRIEGLPATLDPISSGPSRAQMIAGPSEQVDYTSVRPTSNYLQYFNGSGSMQSVSGDIVVNGQRFSTAANVDPEIPQNLISIAYAAQLGLNIQPHETADGDGSPEVTIALPGGEERKSSGEVVFQWSAGSSSHKQPFNVRCLVYEHGIRNLVLGRPFLDRRDRYWNGGEGEDGGERMK</sequence>
<reference evidence="3" key="1">
    <citation type="submission" date="2021-02" db="EMBL/GenBank/DDBJ databases">
        <title>Genome sequence Cadophora malorum strain M34.</title>
        <authorList>
            <person name="Stefanovic E."/>
            <person name="Vu D."/>
            <person name="Scully C."/>
            <person name="Dijksterhuis J."/>
            <person name="Roader J."/>
            <person name="Houbraken J."/>
        </authorList>
    </citation>
    <scope>NUCLEOTIDE SEQUENCE</scope>
    <source>
        <strain evidence="3">M34</strain>
    </source>
</reference>
<accession>A0A8H7TBA6</accession>
<feature type="region of interest" description="Disordered" evidence="2">
    <location>
        <begin position="96"/>
        <end position="191"/>
    </location>
</feature>
<dbReference type="AlphaFoldDB" id="A0A8H7TBA6"/>
<organism evidence="3 4">
    <name type="scientific">Cadophora malorum</name>
    <dbReference type="NCBI Taxonomy" id="108018"/>
    <lineage>
        <taxon>Eukaryota</taxon>
        <taxon>Fungi</taxon>
        <taxon>Dikarya</taxon>
        <taxon>Ascomycota</taxon>
        <taxon>Pezizomycotina</taxon>
        <taxon>Leotiomycetes</taxon>
        <taxon>Helotiales</taxon>
        <taxon>Ploettnerulaceae</taxon>
        <taxon>Cadophora</taxon>
    </lineage>
</organism>
<gene>
    <name evidence="3" type="ORF">IFR04_011173</name>
</gene>